<evidence type="ECO:0000313" key="3">
    <source>
        <dbReference type="Proteomes" id="UP000680514"/>
    </source>
</evidence>
<dbReference type="Proteomes" id="UP000680514">
    <property type="component" value="Chromosome"/>
</dbReference>
<reference evidence="2 3" key="1">
    <citation type="submission" date="2021-03" db="EMBL/GenBank/DDBJ databases">
        <title>Complete Genome Sequences of Two Lysobacter Strains Isolated from Sea Water (Lysobacter caseinilyticus) and Soil (Lysobacter helvus) in South Korea.</title>
        <authorList>
            <person name="Watanabe Y."/>
            <person name="Arakawa K."/>
        </authorList>
    </citation>
    <scope>NUCLEOTIDE SEQUENCE [LARGE SCALE GENOMIC DNA]</scope>
    <source>
        <strain evidence="2 3">D10</strain>
    </source>
</reference>
<proteinExistence type="predicted"/>
<keyword evidence="1" id="KW-0472">Membrane</keyword>
<dbReference type="RefSeq" id="WP_213435039.1">
    <property type="nucleotide sequence ID" value="NZ_AP024546.1"/>
</dbReference>
<evidence type="ECO:0000313" key="2">
    <source>
        <dbReference type="EMBL" id="BCT94154.1"/>
    </source>
</evidence>
<name>A0ABM7Q9M5_9GAMM</name>
<keyword evidence="1" id="KW-1133">Transmembrane helix</keyword>
<evidence type="ECO:0000256" key="1">
    <source>
        <dbReference type="SAM" id="Phobius"/>
    </source>
</evidence>
<sequence length="108" mass="12224">MRLLTYVQDRTLANEITLRLYHKGIPTFVRGAGIRNVFNDAIFVCINAQYDDARALLDNPDHDVAEPVDVDAFERDVASLDPRLLKWGFIALLVVFALVACVVYARMQ</sequence>
<keyword evidence="3" id="KW-1185">Reference proteome</keyword>
<accession>A0ABM7Q9M5</accession>
<evidence type="ECO:0008006" key="4">
    <source>
        <dbReference type="Google" id="ProtNLM"/>
    </source>
</evidence>
<keyword evidence="1" id="KW-0812">Transmembrane</keyword>
<protein>
    <recommendedName>
        <fullName evidence="4">DUF2007 domain-containing protein</fullName>
    </recommendedName>
</protein>
<dbReference type="EMBL" id="AP024546">
    <property type="protein sequence ID" value="BCT94154.1"/>
    <property type="molecule type" value="Genomic_DNA"/>
</dbReference>
<organism evidence="2 3">
    <name type="scientific">Lysobacter helvus</name>
    <dbReference type="NCBI Taxonomy" id="2675059"/>
    <lineage>
        <taxon>Bacteria</taxon>
        <taxon>Pseudomonadati</taxon>
        <taxon>Pseudomonadota</taxon>
        <taxon>Gammaproteobacteria</taxon>
        <taxon>Lysobacterales</taxon>
        <taxon>Lysobacteraceae</taxon>
        <taxon>Lysobacter</taxon>
    </lineage>
</organism>
<feature type="transmembrane region" description="Helical" evidence="1">
    <location>
        <begin position="84"/>
        <end position="105"/>
    </location>
</feature>
<gene>
    <name evidence="2" type="ORF">LYSHEL_00250</name>
</gene>